<dbReference type="Proteomes" id="UP000694845">
    <property type="component" value="Unplaced"/>
</dbReference>
<proteinExistence type="predicted"/>
<evidence type="ECO:0000313" key="3">
    <source>
        <dbReference type="RefSeq" id="XP_022095363.1"/>
    </source>
</evidence>
<dbReference type="InterPro" id="IPR051284">
    <property type="entry name" value="ZnF_MYMT-QRICH1"/>
</dbReference>
<name>A0A8B7YQ11_ACAPL</name>
<dbReference type="Pfam" id="PF25561">
    <property type="entry name" value="QRICH1"/>
    <property type="match status" value="1"/>
</dbReference>
<dbReference type="OrthoDB" id="10025028at2759"/>
<sequence>MFECFADKVELSHDVRRQTGLSKLIVLNCEFGRSRTHRPSRLVTKPYAKPSTTLRNLCLYLSGSGLLIEQLQLEHHSIQVREELISSCQVAENQYSKERFGTPIPEADIASKSRKSFSKATEKKCYWAMKIFNWKAWRNERAVQGSTSDMHLSPIRVELLEMTKDELCFSLTRFVSEAKKQNRDPYPAEILYEIVISIQMYLWMNGQDMKFLNDEEFTVLKNTLDTRMKELRTSCSSSTG</sequence>
<accession>A0A8B7YQ11</accession>
<dbReference type="AlphaFoldDB" id="A0A8B7YQ11"/>
<dbReference type="InterPro" id="IPR057926">
    <property type="entry name" value="QRICH1_dom"/>
</dbReference>
<feature type="domain" description="QRICH1-like" evidence="1">
    <location>
        <begin position="131"/>
        <end position="230"/>
    </location>
</feature>
<keyword evidence="2" id="KW-1185">Reference proteome</keyword>
<dbReference type="PANTHER" id="PTHR45736">
    <property type="entry name" value="ZINC FINGER MYM-TYPE PROTEIN"/>
    <property type="match status" value="1"/>
</dbReference>
<evidence type="ECO:0000259" key="1">
    <source>
        <dbReference type="Pfam" id="PF25561"/>
    </source>
</evidence>
<gene>
    <name evidence="3" type="primary">LOC110981782</name>
</gene>
<dbReference type="PANTHER" id="PTHR45736:SF1">
    <property type="entry name" value="WITHOUT CHILDREN, ISOFORM B"/>
    <property type="match status" value="1"/>
</dbReference>
<dbReference type="GeneID" id="110981782"/>
<dbReference type="KEGG" id="aplc:110981782"/>
<evidence type="ECO:0000313" key="2">
    <source>
        <dbReference type="Proteomes" id="UP000694845"/>
    </source>
</evidence>
<reference evidence="3" key="1">
    <citation type="submission" date="2025-08" db="UniProtKB">
        <authorList>
            <consortium name="RefSeq"/>
        </authorList>
    </citation>
    <scope>IDENTIFICATION</scope>
</reference>
<organism evidence="2 3">
    <name type="scientific">Acanthaster planci</name>
    <name type="common">Crown-of-thorns starfish</name>
    <dbReference type="NCBI Taxonomy" id="133434"/>
    <lineage>
        <taxon>Eukaryota</taxon>
        <taxon>Metazoa</taxon>
        <taxon>Echinodermata</taxon>
        <taxon>Eleutherozoa</taxon>
        <taxon>Asterozoa</taxon>
        <taxon>Asteroidea</taxon>
        <taxon>Valvatacea</taxon>
        <taxon>Valvatida</taxon>
        <taxon>Acanthasteridae</taxon>
        <taxon>Acanthaster</taxon>
    </lineage>
</organism>
<protein>
    <submittedName>
        <fullName evidence="3">Uncharacterized protein LOC110981782</fullName>
    </submittedName>
</protein>
<dbReference type="RefSeq" id="XP_022095363.1">
    <property type="nucleotide sequence ID" value="XM_022239671.1"/>
</dbReference>